<evidence type="ECO:0000313" key="4">
    <source>
        <dbReference type="Proteomes" id="UP000290204"/>
    </source>
</evidence>
<reference evidence="3 4" key="1">
    <citation type="submission" date="2019-01" db="EMBL/GenBank/DDBJ databases">
        <title>Lacibacter sp. strain TTM-7.</title>
        <authorList>
            <person name="Chen W.-M."/>
        </authorList>
    </citation>
    <scope>NUCLEOTIDE SEQUENCE [LARGE SCALE GENOMIC DNA]</scope>
    <source>
        <strain evidence="3 4">TTM-7</strain>
    </source>
</reference>
<dbReference type="AlphaFoldDB" id="A0A4Q1CN32"/>
<sequence>MKLTMKLFKTMNKILLTISILLLNSNPGFTQTFDMAKQFGGTSNDAVYAIAVDASGNIYSSGAFNGTADFDPGPGVFNLTSAGQEEIFVTKLNAAGNLIWAKKLGGAGREGGRSLAIDASGNVVITGAYNGTADFDPGPNDYLLTPVGSWDIFVVKLSSNGDFVWASSYGGSTEEDRGLGIATSSSGDVYVTGSFKGTVDFNPSPSVFNLTADYIDAFVLKLKADGSFDWAKKMGGIYTDMGNSITVDASGFVYTTGTFRGLNCDYDPGEGTAYLNTYGDSEGFILKLSSTGNFVWVKQFTTGAFDYSVANSIAADANGNAYITGTFKGATDFDPGAGNTTIRAGGLNDGFLVKLNNDGNFVWAKQLGGCQIEDYGTSVVVDAQGNVYTTGIFQYIADFNPGTGVYNLQSSGAIDGFISKLTTNGEFVWAMHIGGAGNDYGWAITLDGSGNFYTAGHFDATSNFNWGGTTQNLVSNGLADGFILKFTQTTTGIIEANFDSKINILPNPTYGNLQINLGKRYNDVSVRINNLNGQTIATKKYGSTNLLELNIDAPAGLYIVEVVAEKKYKARIKIIKN</sequence>
<dbReference type="EMBL" id="SDHW01000001">
    <property type="protein sequence ID" value="RXK62466.1"/>
    <property type="molecule type" value="Genomic_DNA"/>
</dbReference>
<keyword evidence="4" id="KW-1185">Reference proteome</keyword>
<dbReference type="NCBIfam" id="TIGR04183">
    <property type="entry name" value="Por_Secre_tail"/>
    <property type="match status" value="1"/>
</dbReference>
<dbReference type="Pfam" id="PF18962">
    <property type="entry name" value="Por_Secre_tail"/>
    <property type="match status" value="1"/>
</dbReference>
<dbReference type="PANTHER" id="PTHR35580:SF1">
    <property type="entry name" value="PHYTASE-LIKE DOMAIN-CONTAINING PROTEIN"/>
    <property type="match status" value="1"/>
</dbReference>
<dbReference type="OrthoDB" id="9811934at2"/>
<dbReference type="Gene3D" id="2.120.10.30">
    <property type="entry name" value="TolB, C-terminal domain"/>
    <property type="match status" value="1"/>
</dbReference>
<dbReference type="InterPro" id="IPR026444">
    <property type="entry name" value="Secre_tail"/>
</dbReference>
<dbReference type="InterPro" id="IPR011042">
    <property type="entry name" value="6-blade_b-propeller_TolB-like"/>
</dbReference>
<dbReference type="InterPro" id="IPR052918">
    <property type="entry name" value="Motility_Chemotaxis_Reg"/>
</dbReference>
<organism evidence="3 4">
    <name type="scientific">Lacibacter luteus</name>
    <dbReference type="NCBI Taxonomy" id="2508719"/>
    <lineage>
        <taxon>Bacteria</taxon>
        <taxon>Pseudomonadati</taxon>
        <taxon>Bacteroidota</taxon>
        <taxon>Chitinophagia</taxon>
        <taxon>Chitinophagales</taxon>
        <taxon>Chitinophagaceae</taxon>
        <taxon>Lacibacter</taxon>
    </lineage>
</organism>
<protein>
    <submittedName>
        <fullName evidence="3">T9SS type A sorting domain-containing protein</fullName>
    </submittedName>
</protein>
<dbReference type="InterPro" id="IPR010620">
    <property type="entry name" value="SBBP_repeat"/>
</dbReference>
<name>A0A4Q1CN32_9BACT</name>
<keyword evidence="1" id="KW-0732">Signal</keyword>
<accession>A0A4Q1CN32</accession>
<feature type="domain" description="Secretion system C-terminal sorting" evidence="2">
    <location>
        <begin position="504"/>
        <end position="570"/>
    </location>
</feature>
<proteinExistence type="predicted"/>
<comment type="caution">
    <text evidence="3">The sequence shown here is derived from an EMBL/GenBank/DDBJ whole genome shotgun (WGS) entry which is preliminary data.</text>
</comment>
<evidence type="ECO:0000313" key="3">
    <source>
        <dbReference type="EMBL" id="RXK62466.1"/>
    </source>
</evidence>
<evidence type="ECO:0000259" key="2">
    <source>
        <dbReference type="Pfam" id="PF18962"/>
    </source>
</evidence>
<dbReference type="PANTHER" id="PTHR35580">
    <property type="entry name" value="CELL SURFACE GLYCOPROTEIN (S-LAYER PROTEIN)-LIKE PROTEIN"/>
    <property type="match status" value="1"/>
</dbReference>
<feature type="signal peptide" evidence="1">
    <location>
        <begin position="1"/>
        <end position="30"/>
    </location>
</feature>
<evidence type="ECO:0000256" key="1">
    <source>
        <dbReference type="SAM" id="SignalP"/>
    </source>
</evidence>
<feature type="chain" id="PRO_5020630369" evidence="1">
    <location>
        <begin position="31"/>
        <end position="577"/>
    </location>
</feature>
<dbReference type="Proteomes" id="UP000290204">
    <property type="component" value="Unassembled WGS sequence"/>
</dbReference>
<gene>
    <name evidence="3" type="ORF">ESA94_05545</name>
</gene>
<dbReference type="SUPFAM" id="SSF101898">
    <property type="entry name" value="NHL repeat"/>
    <property type="match status" value="1"/>
</dbReference>
<dbReference type="Pfam" id="PF06739">
    <property type="entry name" value="SBBP"/>
    <property type="match status" value="2"/>
</dbReference>